<reference evidence="2" key="1">
    <citation type="submission" date="2015-07" db="EMBL/GenBank/DDBJ databases">
        <title>Annotation of Plasmodium falciparum IGH-CR14.</title>
        <authorList>
            <consortium name="The Broad Institute Genome Sequencing Platform"/>
            <person name="Volkman S.K."/>
            <person name="Neafsey D.E."/>
            <person name="Dash A.P."/>
            <person name="Chitnis C.E."/>
            <person name="Hartl D.L."/>
            <person name="Young S.K."/>
            <person name="Zeng Q."/>
            <person name="Koehrsen M."/>
            <person name="Alvarado L."/>
            <person name="Berlin A."/>
            <person name="Borenstein D."/>
            <person name="Chapman S.B."/>
            <person name="Chen Z."/>
            <person name="Engels R."/>
            <person name="Freedman E."/>
            <person name="Gellesch M."/>
            <person name="Goldberg J."/>
            <person name="Griggs A."/>
            <person name="Gujja S."/>
            <person name="Heilman E.R."/>
            <person name="Heiman D.I."/>
            <person name="Howarth C."/>
            <person name="Jen D."/>
            <person name="Larson L."/>
            <person name="Mehta T."/>
            <person name="Neiman D."/>
            <person name="Park D."/>
            <person name="Pearson M."/>
            <person name="Roberts A."/>
            <person name="Saif S."/>
            <person name="Shea T."/>
            <person name="Shenoy N."/>
            <person name="Sisk P."/>
            <person name="Stolte C."/>
            <person name="Sykes S."/>
            <person name="Walk T."/>
            <person name="White J."/>
            <person name="Yandava C."/>
            <person name="Haas B."/>
            <person name="Henn M.R."/>
            <person name="Nusbaum C."/>
            <person name="Birren B."/>
        </authorList>
    </citation>
    <scope>NUCLEOTIDE SEQUENCE [LARGE SCALE GENOMIC DNA]</scope>
    <source>
        <strain evidence="2">IGH-CR14</strain>
    </source>
</reference>
<dbReference type="AlphaFoldDB" id="A0A0L1I4Q0"/>
<accession>A0A0L1I4Q0</accession>
<reference evidence="2" key="2">
    <citation type="submission" date="2015-07" db="EMBL/GenBank/DDBJ databases">
        <title>The genome sequence of Plasmodium falciparum IGH-CR14.</title>
        <authorList>
            <consortium name="The Broad Institute Genome Sequencing Platform"/>
            <person name="Volkman S.K."/>
            <person name="Neafsey D.E."/>
            <person name="Dash A.P."/>
            <person name="Chitnis C.E."/>
            <person name="Hartl D.L."/>
            <person name="Young S.K."/>
            <person name="Kodira C.D."/>
            <person name="Zeng Q."/>
            <person name="Koehrsen M."/>
            <person name="Godfrey P."/>
            <person name="Alvarado L."/>
            <person name="Berlin A."/>
            <person name="Borenstein D."/>
            <person name="Chen Z."/>
            <person name="Engels R."/>
            <person name="Freedman E."/>
            <person name="Gellesch M."/>
            <person name="Goldberg J."/>
            <person name="Griggs A."/>
            <person name="Gujja S."/>
            <person name="Heiman D."/>
            <person name="Hepburn T."/>
            <person name="Howarth C."/>
            <person name="Jen D."/>
            <person name="Larson L."/>
            <person name="Lewis B."/>
            <person name="Mehta T."/>
            <person name="Park D."/>
            <person name="Pearson M."/>
            <person name="Roberts A."/>
            <person name="Saif S."/>
            <person name="Shea T."/>
            <person name="Shenoy N."/>
            <person name="Sisk P."/>
            <person name="Stolte C."/>
            <person name="Sykes S."/>
            <person name="Walk T."/>
            <person name="White J."/>
            <person name="Yandava C."/>
            <person name="Wirth D.F."/>
            <person name="Nusbaum C."/>
            <person name="Birren B."/>
        </authorList>
    </citation>
    <scope>NUCLEOTIDE SEQUENCE [LARGE SCALE GENOMIC DNA]</scope>
    <source>
        <strain evidence="2">IGH-CR14</strain>
    </source>
</reference>
<evidence type="ECO:0000313" key="2">
    <source>
        <dbReference type="Proteomes" id="UP000054562"/>
    </source>
</evidence>
<proteinExistence type="predicted"/>
<organism evidence="1 2">
    <name type="scientific">Plasmodium falciparum IGH-CR14</name>
    <dbReference type="NCBI Taxonomy" id="580059"/>
    <lineage>
        <taxon>Eukaryota</taxon>
        <taxon>Sar</taxon>
        <taxon>Alveolata</taxon>
        <taxon>Apicomplexa</taxon>
        <taxon>Aconoidasida</taxon>
        <taxon>Haemosporida</taxon>
        <taxon>Plasmodiidae</taxon>
        <taxon>Plasmodium</taxon>
        <taxon>Plasmodium (Laverania)</taxon>
    </lineage>
</organism>
<name>A0A0L1I4Q0_PLAFA</name>
<dbReference type="Proteomes" id="UP000054562">
    <property type="component" value="Unassembled WGS sequence"/>
</dbReference>
<sequence>MKIFKQKDYYYLDNSPITSHLNNDKKDNTLLPNKFTYNNNMIIKRVVLMYKKKEYI</sequence>
<dbReference type="EMBL" id="GG664995">
    <property type="protein sequence ID" value="KNG74619.1"/>
    <property type="molecule type" value="Genomic_DNA"/>
</dbReference>
<evidence type="ECO:0000313" key="1">
    <source>
        <dbReference type="EMBL" id="KNG74619.1"/>
    </source>
</evidence>
<gene>
    <name evidence="1" type="ORF">PFMG_00754</name>
</gene>
<protein>
    <submittedName>
        <fullName evidence="1">Uncharacterized protein</fullName>
    </submittedName>
</protein>